<accession>A0A0D9ZWD2</accession>
<sequence>MDEDAGTVAVDGGGQRRLRRRRCFGLRCRTPSSTLTSKEMTNNCYCATSSSSLYHAATFFHHSIIYYRTH</sequence>
<reference evidence="1" key="2">
    <citation type="submission" date="2018-05" db="EMBL/GenBank/DDBJ databases">
        <title>OgluRS3 (Oryza glumaepatula Reference Sequence Version 3).</title>
        <authorList>
            <person name="Zhang J."/>
            <person name="Kudrna D."/>
            <person name="Lee S."/>
            <person name="Talag J."/>
            <person name="Welchert J."/>
            <person name="Wing R.A."/>
        </authorList>
    </citation>
    <scope>NUCLEOTIDE SEQUENCE [LARGE SCALE GENOMIC DNA]</scope>
</reference>
<name>A0A0D9ZWD2_9ORYZ</name>
<proteinExistence type="predicted"/>
<dbReference type="Gramene" id="OGLUM05G09470.1">
    <property type="protein sequence ID" value="OGLUM05G09470.1"/>
    <property type="gene ID" value="OGLUM05G09470"/>
</dbReference>
<dbReference type="AlphaFoldDB" id="A0A0D9ZWD2"/>
<reference evidence="1" key="1">
    <citation type="submission" date="2015-04" db="UniProtKB">
        <authorList>
            <consortium name="EnsemblPlants"/>
        </authorList>
    </citation>
    <scope>IDENTIFICATION</scope>
</reference>
<dbReference type="HOGENOM" id="CLU_120192_5_0_1"/>
<keyword evidence="2" id="KW-1185">Reference proteome</keyword>
<organism evidence="1">
    <name type="scientific">Oryza glumipatula</name>
    <dbReference type="NCBI Taxonomy" id="40148"/>
    <lineage>
        <taxon>Eukaryota</taxon>
        <taxon>Viridiplantae</taxon>
        <taxon>Streptophyta</taxon>
        <taxon>Embryophyta</taxon>
        <taxon>Tracheophyta</taxon>
        <taxon>Spermatophyta</taxon>
        <taxon>Magnoliopsida</taxon>
        <taxon>Liliopsida</taxon>
        <taxon>Poales</taxon>
        <taxon>Poaceae</taxon>
        <taxon>BOP clade</taxon>
        <taxon>Oryzoideae</taxon>
        <taxon>Oryzeae</taxon>
        <taxon>Oryzinae</taxon>
        <taxon>Oryza</taxon>
    </lineage>
</organism>
<evidence type="ECO:0000313" key="1">
    <source>
        <dbReference type="EnsemblPlants" id="OGLUM05G09470.1"/>
    </source>
</evidence>
<evidence type="ECO:0000313" key="2">
    <source>
        <dbReference type="Proteomes" id="UP000026961"/>
    </source>
</evidence>
<dbReference type="EnsemblPlants" id="OGLUM05G09470.1">
    <property type="protein sequence ID" value="OGLUM05G09470.1"/>
    <property type="gene ID" value="OGLUM05G09470"/>
</dbReference>
<dbReference type="Proteomes" id="UP000026961">
    <property type="component" value="Chromosome 5"/>
</dbReference>
<protein>
    <submittedName>
        <fullName evidence="1">Uncharacterized protein</fullName>
    </submittedName>
</protein>